<feature type="transmembrane region" description="Helical" evidence="1">
    <location>
        <begin position="88"/>
        <end position="109"/>
    </location>
</feature>
<proteinExistence type="predicted"/>
<dbReference type="OrthoDB" id="6264467at2"/>
<keyword evidence="1" id="KW-0812">Transmembrane</keyword>
<keyword evidence="1" id="KW-0472">Membrane</keyword>
<accession>A0A7V7GSV7</accession>
<dbReference type="RefSeq" id="WP_149332902.1">
    <property type="nucleotide sequence ID" value="NZ_QOVF01000003.1"/>
</dbReference>
<evidence type="ECO:0000313" key="3">
    <source>
        <dbReference type="Proteomes" id="UP000463138"/>
    </source>
</evidence>
<gene>
    <name evidence="2" type="ORF">DT594_12135</name>
</gene>
<dbReference type="EMBL" id="QOVF01000003">
    <property type="protein sequence ID" value="KAA0694057.1"/>
    <property type="molecule type" value="Genomic_DNA"/>
</dbReference>
<name>A0A7V7GSV7_9GAMM</name>
<dbReference type="Proteomes" id="UP000463138">
    <property type="component" value="Unassembled WGS sequence"/>
</dbReference>
<evidence type="ECO:0000313" key="2">
    <source>
        <dbReference type="EMBL" id="KAA0694057.1"/>
    </source>
</evidence>
<keyword evidence="3" id="KW-1185">Reference proteome</keyword>
<dbReference type="GO" id="GO:0016740">
    <property type="term" value="F:transferase activity"/>
    <property type="evidence" value="ECO:0007669"/>
    <property type="project" value="UniProtKB-KW"/>
</dbReference>
<keyword evidence="2" id="KW-0808">Transferase</keyword>
<comment type="caution">
    <text evidence="2">The sequence shown here is derived from an EMBL/GenBank/DDBJ whole genome shotgun (WGS) entry which is preliminary data.</text>
</comment>
<dbReference type="AlphaFoldDB" id="A0A7V7GSV7"/>
<sequence>MSKGPDKQDWFAAGLKERLPKEMRDAFTPEQVQALKIAFGARRWGRHPIDLRGTVNLWRSRYYFVFLLGRNHRDLSRTEESLSRAGKALIFFGFLVFSMLVGLVALYILKSALGINLFPSFSLGLWDWIKGS</sequence>
<evidence type="ECO:0000256" key="1">
    <source>
        <dbReference type="SAM" id="Phobius"/>
    </source>
</evidence>
<reference evidence="2 3" key="1">
    <citation type="submission" date="2018-07" db="EMBL/GenBank/DDBJ databases">
        <title>Pseudomonas laoshanensis sp. nov., isolated from soil.</title>
        <authorList>
            <person name="Sun J."/>
            <person name="Yu L."/>
            <person name="Wang M."/>
            <person name="Zhang C."/>
        </authorList>
    </citation>
    <scope>NUCLEOTIDE SEQUENCE [LARGE SCALE GENOMIC DNA]</scope>
    <source>
        <strain evidence="2 3">Y22</strain>
    </source>
</reference>
<organism evidence="2 3">
    <name type="scientific">Halopseudomonas laoshanensis</name>
    <dbReference type="NCBI Taxonomy" id="2268758"/>
    <lineage>
        <taxon>Bacteria</taxon>
        <taxon>Pseudomonadati</taxon>
        <taxon>Pseudomonadota</taxon>
        <taxon>Gammaproteobacteria</taxon>
        <taxon>Pseudomonadales</taxon>
        <taxon>Pseudomonadaceae</taxon>
        <taxon>Halopseudomonas</taxon>
    </lineage>
</organism>
<keyword evidence="1" id="KW-1133">Transmembrane helix</keyword>
<protein>
    <submittedName>
        <fullName evidence="2">3-phosphoshikimate 1-carboxyvinyltransferase</fullName>
    </submittedName>
</protein>